<evidence type="ECO:0008006" key="4">
    <source>
        <dbReference type="Google" id="ProtNLM"/>
    </source>
</evidence>
<dbReference type="GO" id="GO:0003995">
    <property type="term" value="F:acyl-CoA dehydrogenase activity"/>
    <property type="evidence" value="ECO:0007669"/>
    <property type="project" value="InterPro"/>
</dbReference>
<dbReference type="AlphaFoldDB" id="A0A846MP72"/>
<protein>
    <recommendedName>
        <fullName evidence="4">Acyl-CoA reductase</fullName>
    </recommendedName>
</protein>
<keyword evidence="3" id="KW-1185">Reference proteome</keyword>
<gene>
    <name evidence="2" type="ORF">FHS56_000864</name>
</gene>
<comment type="caution">
    <text evidence="2">The sequence shown here is derived from an EMBL/GenBank/DDBJ whole genome shotgun (WGS) entry which is preliminary data.</text>
</comment>
<dbReference type="GO" id="GO:0008218">
    <property type="term" value="P:bioluminescence"/>
    <property type="evidence" value="ECO:0007669"/>
    <property type="project" value="InterPro"/>
</dbReference>
<accession>A0A846MP72</accession>
<evidence type="ECO:0000313" key="2">
    <source>
        <dbReference type="EMBL" id="NIK73378.1"/>
    </source>
</evidence>
<evidence type="ECO:0000313" key="3">
    <source>
        <dbReference type="Proteomes" id="UP000537126"/>
    </source>
</evidence>
<keyword evidence="1" id="KW-0521">NADP</keyword>
<dbReference type="EMBL" id="JAASRN010000001">
    <property type="protein sequence ID" value="NIK73378.1"/>
    <property type="molecule type" value="Genomic_DNA"/>
</dbReference>
<name>A0A846MP72_9BACT</name>
<dbReference type="InterPro" id="IPR008670">
    <property type="entry name" value="CoA_reduct_LuxC"/>
</dbReference>
<dbReference type="RefSeq" id="WP_243844139.1">
    <property type="nucleotide sequence ID" value="NZ_JAASRN010000001.1"/>
</dbReference>
<reference evidence="2 3" key="1">
    <citation type="submission" date="2020-03" db="EMBL/GenBank/DDBJ databases">
        <title>Genomic Encyclopedia of Type Strains, Phase IV (KMG-IV): sequencing the most valuable type-strain genomes for metagenomic binning, comparative biology and taxonomic classification.</title>
        <authorList>
            <person name="Goeker M."/>
        </authorList>
    </citation>
    <scope>NUCLEOTIDE SEQUENCE [LARGE SCALE GENOMIC DNA]</scope>
    <source>
        <strain evidence="2 3">DSM 5718</strain>
    </source>
</reference>
<evidence type="ECO:0000256" key="1">
    <source>
        <dbReference type="ARBA" id="ARBA00022857"/>
    </source>
</evidence>
<proteinExistence type="predicted"/>
<dbReference type="Pfam" id="PF05893">
    <property type="entry name" value="LuxC"/>
    <property type="match status" value="1"/>
</dbReference>
<organism evidence="2 3">
    <name type="scientific">Thermonema lapsum</name>
    <dbReference type="NCBI Taxonomy" id="28195"/>
    <lineage>
        <taxon>Bacteria</taxon>
        <taxon>Pseudomonadati</taxon>
        <taxon>Bacteroidota</taxon>
        <taxon>Cytophagia</taxon>
        <taxon>Cytophagales</taxon>
        <taxon>Thermonemataceae</taxon>
        <taxon>Thermonema</taxon>
    </lineage>
</organism>
<dbReference type="Proteomes" id="UP000537126">
    <property type="component" value="Unassembled WGS sequence"/>
</dbReference>
<sequence>MSMNTKEATLSLHHRIEAFVQLGQKLKNLPEHEKNMLFQSAEARNPWFTTENLSFALDALGQYLDADSLQQWLHPYVSQLEEARAVLPVGVVMAGNIPAVGFHDLLCVLISGHKLLAKLSSDDEVLMRYLIDQLCHIEPAFKDFIELPEFINQAAAYIATGSNHSNRYFKHYFGKKPHILRGHRNAVAVLDGKETDRDFLELGKDIFRYFGLGCRNVSKLYVPKGYDFQAFFEGIAPYGDIINHHKYANNYEYNKAVFLVKPVAHLDNGFLLLREAPEIASPVAVLHYEYYDDKNALQNELQKNAQAIQCIVSREGTFHASIPFGQAQTPKLNDYADGVDTMRFLLSLSA</sequence>